<dbReference type="CDD" id="cd02440">
    <property type="entry name" value="AdoMet_MTases"/>
    <property type="match status" value="1"/>
</dbReference>
<evidence type="ECO:0000313" key="3">
    <source>
        <dbReference type="EMBL" id="MFB9326577.1"/>
    </source>
</evidence>
<dbReference type="PANTHER" id="PTHR43861:SF3">
    <property type="entry name" value="PUTATIVE (AFU_ORTHOLOGUE AFUA_2G14390)-RELATED"/>
    <property type="match status" value="1"/>
</dbReference>
<proteinExistence type="predicted"/>
<protein>
    <submittedName>
        <fullName evidence="3">Class I SAM-dependent methyltransferase</fullName>
        <ecNumber evidence="3">2.1.1.222</ecNumber>
        <ecNumber evidence="3">2.1.1.64</ecNumber>
    </submittedName>
</protein>
<feature type="domain" description="Methyltransferase" evidence="2">
    <location>
        <begin position="42"/>
        <end position="136"/>
    </location>
</feature>
<dbReference type="Gene3D" id="3.40.50.150">
    <property type="entry name" value="Vaccinia Virus protein VP39"/>
    <property type="match status" value="1"/>
</dbReference>
<dbReference type="EC" id="2.1.1.222" evidence="3"/>
<comment type="caution">
    <text evidence="3">The sequence shown here is derived from an EMBL/GenBank/DDBJ whole genome shotgun (WGS) entry which is preliminary data.</text>
</comment>
<evidence type="ECO:0000256" key="1">
    <source>
        <dbReference type="ARBA" id="ARBA00022679"/>
    </source>
</evidence>
<dbReference type="Gene3D" id="1.10.150.350">
    <property type="match status" value="1"/>
</dbReference>
<accession>A0ABV5KMY8</accession>
<dbReference type="PANTHER" id="PTHR43861">
    <property type="entry name" value="TRANS-ACONITATE 2-METHYLTRANSFERASE-RELATED"/>
    <property type="match status" value="1"/>
</dbReference>
<dbReference type="Proteomes" id="UP001589747">
    <property type="component" value="Unassembled WGS sequence"/>
</dbReference>
<keyword evidence="4" id="KW-1185">Reference proteome</keyword>
<dbReference type="GO" id="GO:0032259">
    <property type="term" value="P:methylation"/>
    <property type="evidence" value="ECO:0007669"/>
    <property type="project" value="UniProtKB-KW"/>
</dbReference>
<evidence type="ECO:0000313" key="4">
    <source>
        <dbReference type="Proteomes" id="UP001589747"/>
    </source>
</evidence>
<dbReference type="GO" id="GO:0102208">
    <property type="term" value="F:2-polyprenyl-6-hydroxyphenol methylase activity"/>
    <property type="evidence" value="ECO:0007669"/>
    <property type="project" value="UniProtKB-EC"/>
</dbReference>
<dbReference type="EMBL" id="JBHMDO010000021">
    <property type="protein sequence ID" value="MFB9326577.1"/>
    <property type="molecule type" value="Genomic_DNA"/>
</dbReference>
<keyword evidence="1 3" id="KW-0808">Transferase</keyword>
<dbReference type="SUPFAM" id="SSF53335">
    <property type="entry name" value="S-adenosyl-L-methionine-dependent methyltransferases"/>
    <property type="match status" value="1"/>
</dbReference>
<organism evidence="3 4">
    <name type="scientific">Paenibacillus aurantiacus</name>
    <dbReference type="NCBI Taxonomy" id="1936118"/>
    <lineage>
        <taxon>Bacteria</taxon>
        <taxon>Bacillati</taxon>
        <taxon>Bacillota</taxon>
        <taxon>Bacilli</taxon>
        <taxon>Bacillales</taxon>
        <taxon>Paenibacillaceae</taxon>
        <taxon>Paenibacillus</taxon>
    </lineage>
</organism>
<gene>
    <name evidence="3" type="ORF">ACFFSY_11690</name>
</gene>
<dbReference type="GO" id="GO:0061542">
    <property type="term" value="F:3-demethylubiquinol 3-O-methyltransferase activity"/>
    <property type="evidence" value="ECO:0007669"/>
    <property type="project" value="UniProtKB-EC"/>
</dbReference>
<name>A0ABV5KMY8_9BACL</name>
<keyword evidence="3" id="KW-0489">Methyltransferase</keyword>
<reference evidence="3 4" key="1">
    <citation type="submission" date="2024-09" db="EMBL/GenBank/DDBJ databases">
        <authorList>
            <person name="Sun Q."/>
            <person name="Mori K."/>
        </authorList>
    </citation>
    <scope>NUCLEOTIDE SEQUENCE [LARGE SCALE GENOMIC DNA]</scope>
    <source>
        <strain evidence="3 4">TISTR 2452</strain>
    </source>
</reference>
<dbReference type="Pfam" id="PF13649">
    <property type="entry name" value="Methyltransf_25"/>
    <property type="match status" value="1"/>
</dbReference>
<dbReference type="RefSeq" id="WP_377494020.1">
    <property type="nucleotide sequence ID" value="NZ_JBHMDO010000021.1"/>
</dbReference>
<dbReference type="InterPro" id="IPR041698">
    <property type="entry name" value="Methyltransf_25"/>
</dbReference>
<dbReference type="InterPro" id="IPR029063">
    <property type="entry name" value="SAM-dependent_MTases_sf"/>
</dbReference>
<evidence type="ECO:0000259" key="2">
    <source>
        <dbReference type="Pfam" id="PF13649"/>
    </source>
</evidence>
<sequence length="300" mass="33458">MSDYFWDNQIEYLRKTRGLYYNDDYLAFLVQSVWKLTRPVRVVDFGCGYGYLAALLMPLLPAGSSYTGIDAGVRLIEHGRELFKDAPFAAEFIVGDLTTLDIEGTFDLAVCHAFLLHMEDPRGMLRKMVDTLEDGGRIVCFEPHWIGNMANYHVEGHPLSEVVQLGVLQKLYEQDANRGGRDGNIGLKLPVYLGQLGVLDIDCRVSDKVNFLNPAGATVQAEALFRALKEEGIGSAPGEEQAYLANLTNRGVTEEEALRVYKAELLLSEQFNRESPLVYAPNMKITTGLVHRTSLDGFSQ</sequence>
<dbReference type="EC" id="2.1.1.64" evidence="3"/>